<sequence length="190" mass="20903">MNPNTAAGPQTKRIGSSSLRSDLIAEYVDSKNISQVFIFLTALEEASSNDPESSRSSSLDMAMEVSDDCLKAEEESPPYKCAIKQTLFFANKGEDTQSNDPQSLAPALIPHIGAHTSTLGPSCEQAWFEVLKNARGALTPFDSLQLLGSMCDKGLDYSDWISPCRDAQRSRAGCMNRPRKWQPKHGTEEW</sequence>
<dbReference type="AlphaFoldDB" id="A0A6A4GCG2"/>
<gene>
    <name evidence="1" type="ORF">BT96DRAFT_1009656</name>
</gene>
<dbReference type="EMBL" id="ML770711">
    <property type="protein sequence ID" value="KAE9383098.1"/>
    <property type="molecule type" value="Genomic_DNA"/>
</dbReference>
<keyword evidence="2" id="KW-1185">Reference proteome</keyword>
<dbReference type="Proteomes" id="UP000799118">
    <property type="component" value="Unassembled WGS sequence"/>
</dbReference>
<evidence type="ECO:0000313" key="2">
    <source>
        <dbReference type="Proteomes" id="UP000799118"/>
    </source>
</evidence>
<reference evidence="1" key="1">
    <citation type="journal article" date="2019" name="Environ. Microbiol.">
        <title>Fungal ecological strategies reflected in gene transcription - a case study of two litter decomposers.</title>
        <authorList>
            <person name="Barbi F."/>
            <person name="Kohler A."/>
            <person name="Barry K."/>
            <person name="Baskaran P."/>
            <person name="Daum C."/>
            <person name="Fauchery L."/>
            <person name="Ihrmark K."/>
            <person name="Kuo A."/>
            <person name="LaButti K."/>
            <person name="Lipzen A."/>
            <person name="Morin E."/>
            <person name="Grigoriev I.V."/>
            <person name="Henrissat B."/>
            <person name="Lindahl B."/>
            <person name="Martin F."/>
        </authorList>
    </citation>
    <scope>NUCLEOTIDE SEQUENCE</scope>
    <source>
        <strain evidence="1">JB14</strain>
    </source>
</reference>
<proteinExistence type="predicted"/>
<evidence type="ECO:0000313" key="1">
    <source>
        <dbReference type="EMBL" id="KAE9383098.1"/>
    </source>
</evidence>
<protein>
    <submittedName>
        <fullName evidence="1">Uncharacterized protein</fullName>
    </submittedName>
</protein>
<accession>A0A6A4GCG2</accession>
<dbReference type="OrthoDB" id="2240312at2759"/>
<organism evidence="1 2">
    <name type="scientific">Gymnopus androsaceus JB14</name>
    <dbReference type="NCBI Taxonomy" id="1447944"/>
    <lineage>
        <taxon>Eukaryota</taxon>
        <taxon>Fungi</taxon>
        <taxon>Dikarya</taxon>
        <taxon>Basidiomycota</taxon>
        <taxon>Agaricomycotina</taxon>
        <taxon>Agaricomycetes</taxon>
        <taxon>Agaricomycetidae</taxon>
        <taxon>Agaricales</taxon>
        <taxon>Marasmiineae</taxon>
        <taxon>Omphalotaceae</taxon>
        <taxon>Gymnopus</taxon>
    </lineage>
</organism>
<name>A0A6A4GCG2_9AGAR</name>